<protein>
    <recommendedName>
        <fullName evidence="3">YebB family permuted papain-like enzyme</fullName>
    </recommendedName>
</protein>
<dbReference type="Gene3D" id="3.90.1720.10">
    <property type="entry name" value="endopeptidase domain like (from Nostoc punctiforme)"/>
    <property type="match status" value="1"/>
</dbReference>
<evidence type="ECO:0000313" key="2">
    <source>
        <dbReference type="Proteomes" id="UP000253769"/>
    </source>
</evidence>
<dbReference type="OrthoDB" id="6117294at2"/>
<sequence>MKATHQHASNLDLDQLTRQLEQQLQAGDILFISIDAFLYKQVARGTGSWCSHVGFSIVEQGRWYVLESKVPRVSKTPLRDFIARSCNGEVAVRRLPAPLSSSQIQSLKQAAAKRMGQWYHLGFDFDSKRQYCSKFVYQVYREALGVELGKVQTLEQLLEQNPQACVGFWRCWYLGFIPWQRRTLTPTSQLHDPQLRTLFSHNIALESISEGATTQHA</sequence>
<evidence type="ECO:0000313" key="1">
    <source>
        <dbReference type="EMBL" id="RDE18166.1"/>
    </source>
</evidence>
<evidence type="ECO:0008006" key="3">
    <source>
        <dbReference type="Google" id="ProtNLM"/>
    </source>
</evidence>
<proteinExistence type="predicted"/>
<dbReference type="Pfam" id="PF05708">
    <property type="entry name" value="Peptidase_C92"/>
    <property type="match status" value="1"/>
</dbReference>
<dbReference type="SUPFAM" id="SSF54001">
    <property type="entry name" value="Cysteine proteinases"/>
    <property type="match status" value="1"/>
</dbReference>
<name>A0A369WC18_9GAMM</name>
<dbReference type="EMBL" id="QQOH01000006">
    <property type="protein sequence ID" value="RDE18166.1"/>
    <property type="molecule type" value="Genomic_DNA"/>
</dbReference>
<dbReference type="InterPro" id="IPR038765">
    <property type="entry name" value="Papain-like_cys_pep_sf"/>
</dbReference>
<reference evidence="1 2" key="1">
    <citation type="submission" date="2018-07" db="EMBL/GenBank/DDBJ databases">
        <title>Motiliproteus coralliicola sp. nov., a bacterium isolated from Coral.</title>
        <authorList>
            <person name="Wang G."/>
        </authorList>
    </citation>
    <scope>NUCLEOTIDE SEQUENCE [LARGE SCALE GENOMIC DNA]</scope>
    <source>
        <strain evidence="1 2">C34</strain>
    </source>
</reference>
<dbReference type="InterPro" id="IPR024453">
    <property type="entry name" value="Peptidase_C92"/>
</dbReference>
<gene>
    <name evidence="1" type="ORF">DV711_18900</name>
</gene>
<organism evidence="1 2">
    <name type="scientific">Motiliproteus coralliicola</name>
    <dbReference type="NCBI Taxonomy" id="2283196"/>
    <lineage>
        <taxon>Bacteria</taxon>
        <taxon>Pseudomonadati</taxon>
        <taxon>Pseudomonadota</taxon>
        <taxon>Gammaproteobacteria</taxon>
        <taxon>Oceanospirillales</taxon>
        <taxon>Oceanospirillaceae</taxon>
        <taxon>Motiliproteus</taxon>
    </lineage>
</organism>
<dbReference type="AlphaFoldDB" id="A0A369WC18"/>
<accession>A0A369WC18</accession>
<keyword evidence="2" id="KW-1185">Reference proteome</keyword>
<comment type="caution">
    <text evidence="1">The sequence shown here is derived from an EMBL/GenBank/DDBJ whole genome shotgun (WGS) entry which is preliminary data.</text>
</comment>
<dbReference type="RefSeq" id="WP_114697288.1">
    <property type="nucleotide sequence ID" value="NZ_QQOH01000006.1"/>
</dbReference>
<dbReference type="Proteomes" id="UP000253769">
    <property type="component" value="Unassembled WGS sequence"/>
</dbReference>